<dbReference type="EMBL" id="CAJOBP010000406">
    <property type="protein sequence ID" value="CAF4173948.1"/>
    <property type="molecule type" value="Genomic_DNA"/>
</dbReference>
<evidence type="ECO:0000313" key="4">
    <source>
        <dbReference type="EMBL" id="CAF3551198.1"/>
    </source>
</evidence>
<keyword evidence="13" id="KW-1185">Reference proteome</keyword>
<feature type="region of interest" description="Disordered" evidence="1">
    <location>
        <begin position="104"/>
        <end position="124"/>
    </location>
</feature>
<evidence type="ECO:0000256" key="1">
    <source>
        <dbReference type="SAM" id="MobiDB-lite"/>
    </source>
</evidence>
<evidence type="ECO:0000313" key="2">
    <source>
        <dbReference type="EMBL" id="CAF3009151.1"/>
    </source>
</evidence>
<dbReference type="EMBL" id="CAJNYT010000042">
    <property type="protein sequence ID" value="CAF3312818.1"/>
    <property type="molecule type" value="Genomic_DNA"/>
</dbReference>
<dbReference type="Proteomes" id="UP000663848">
    <property type="component" value="Unassembled WGS sequence"/>
</dbReference>
<dbReference type="EMBL" id="CAJNYV010003436">
    <property type="protein sequence ID" value="CAF3568412.1"/>
    <property type="molecule type" value="Genomic_DNA"/>
</dbReference>
<gene>
    <name evidence="6" type="ORF">FME351_LOCUS31027</name>
    <name evidence="3" type="ORF">GRG538_LOCUS1658</name>
    <name evidence="7" type="ORF">HFQ381_LOCUS81</name>
    <name evidence="5" type="ORF">KIK155_LOCUS19308</name>
    <name evidence="4" type="ORF">LUA448_LOCUS27968</name>
    <name evidence="10" type="ORF">QYT958_LOCUS1195</name>
    <name evidence="2" type="ORF">TIS948_LOCUS1856</name>
    <name evidence="11" type="ORF">TOA249_LOCUS1136</name>
    <name evidence="9" type="ORF">TSG867_LOCUS2018</name>
    <name evidence="8" type="ORF">UJA718_LOCUS4879</name>
</gene>
<evidence type="ECO:0000313" key="12">
    <source>
        <dbReference type="Proteomes" id="UP000663865"/>
    </source>
</evidence>
<dbReference type="Proteomes" id="UP000663825">
    <property type="component" value="Unassembled WGS sequence"/>
</dbReference>
<proteinExistence type="predicted"/>
<evidence type="ECO:0000313" key="5">
    <source>
        <dbReference type="EMBL" id="CAF3568412.1"/>
    </source>
</evidence>
<dbReference type="Proteomes" id="UP000663865">
    <property type="component" value="Unassembled WGS sequence"/>
</dbReference>
<dbReference type="EMBL" id="CAJOBR010000062">
    <property type="protein sequence ID" value="CAF4458160.1"/>
    <property type="molecule type" value="Genomic_DNA"/>
</dbReference>
<evidence type="ECO:0000313" key="8">
    <source>
        <dbReference type="EMBL" id="CAF4173948.1"/>
    </source>
</evidence>
<dbReference type="Proteomes" id="UP000663862">
    <property type="component" value="Unassembled WGS sequence"/>
</dbReference>
<dbReference type="EMBL" id="CAJNYU010004448">
    <property type="protein sequence ID" value="CAF3754430.1"/>
    <property type="molecule type" value="Genomic_DNA"/>
</dbReference>
<dbReference type="EMBL" id="CAJOBQ010000050">
    <property type="protein sequence ID" value="CAF4233385.1"/>
    <property type="molecule type" value="Genomic_DNA"/>
</dbReference>
<dbReference type="AlphaFoldDB" id="A0A818KYV1"/>
<evidence type="ECO:0000313" key="6">
    <source>
        <dbReference type="EMBL" id="CAF3754430.1"/>
    </source>
</evidence>
<accession>A0A818KYV1</accession>
<dbReference type="EMBL" id="CAJNXB010000053">
    <property type="protein sequence ID" value="CAF3009151.1"/>
    <property type="molecule type" value="Genomic_DNA"/>
</dbReference>
<dbReference type="Proteomes" id="UP000663833">
    <property type="component" value="Unassembled WGS sequence"/>
</dbReference>
<dbReference type="OrthoDB" id="10028314at2759"/>
<name>A0A818KYV1_9BILA</name>
<dbReference type="Proteomes" id="UP000663838">
    <property type="component" value="Unassembled WGS sequence"/>
</dbReference>
<organism evidence="5 12">
    <name type="scientific">Rotaria socialis</name>
    <dbReference type="NCBI Taxonomy" id="392032"/>
    <lineage>
        <taxon>Eukaryota</taxon>
        <taxon>Metazoa</taxon>
        <taxon>Spiralia</taxon>
        <taxon>Gnathifera</taxon>
        <taxon>Rotifera</taxon>
        <taxon>Eurotatoria</taxon>
        <taxon>Bdelloidea</taxon>
        <taxon>Philodinida</taxon>
        <taxon>Philodinidae</taxon>
        <taxon>Rotaria</taxon>
    </lineage>
</organism>
<evidence type="ECO:0000313" key="7">
    <source>
        <dbReference type="EMBL" id="CAF4086960.1"/>
    </source>
</evidence>
<reference evidence="5" key="1">
    <citation type="submission" date="2021-02" db="EMBL/GenBank/DDBJ databases">
        <authorList>
            <person name="Nowell W R."/>
        </authorList>
    </citation>
    <scope>NUCLEOTIDE SEQUENCE</scope>
</reference>
<evidence type="ECO:0000313" key="3">
    <source>
        <dbReference type="EMBL" id="CAF3312818.1"/>
    </source>
</evidence>
<dbReference type="Proteomes" id="UP000663869">
    <property type="component" value="Unassembled WGS sequence"/>
</dbReference>
<dbReference type="Proteomes" id="UP000663873">
    <property type="component" value="Unassembled WGS sequence"/>
</dbReference>
<dbReference type="Proteomes" id="UP000663872">
    <property type="component" value="Unassembled WGS sequence"/>
</dbReference>
<evidence type="ECO:0000313" key="9">
    <source>
        <dbReference type="EMBL" id="CAF4233385.1"/>
    </source>
</evidence>
<protein>
    <submittedName>
        <fullName evidence="5">Uncharacterized protein</fullName>
    </submittedName>
</protein>
<evidence type="ECO:0000313" key="10">
    <source>
        <dbReference type="EMBL" id="CAF4458160.1"/>
    </source>
</evidence>
<dbReference type="EMBL" id="CAJOBS010000030">
    <property type="protein sequence ID" value="CAF4473539.1"/>
    <property type="molecule type" value="Genomic_DNA"/>
</dbReference>
<sequence>MLSRFIYPVVYNQQCLAKSSSRLLHTSVIRFTDGDHHPSKALDKAVDDLKTRKVKKWLDTVASSSEAIIHAERQSAEKQGYSTADFAKLQRDTIAAIKEKETNGYLLQHDDDDRQDQASRRSNP</sequence>
<dbReference type="Proteomes" id="UP000663851">
    <property type="component" value="Unassembled WGS sequence"/>
</dbReference>
<dbReference type="EMBL" id="CAJNYD010003909">
    <property type="protein sequence ID" value="CAF3551198.1"/>
    <property type="molecule type" value="Genomic_DNA"/>
</dbReference>
<comment type="caution">
    <text evidence="5">The sequence shown here is derived from an EMBL/GenBank/DDBJ whole genome shotgun (WGS) entry which is preliminary data.</text>
</comment>
<evidence type="ECO:0000313" key="11">
    <source>
        <dbReference type="EMBL" id="CAF4473539.1"/>
    </source>
</evidence>
<dbReference type="EMBL" id="CAJOBO010000002">
    <property type="protein sequence ID" value="CAF4086960.1"/>
    <property type="molecule type" value="Genomic_DNA"/>
</dbReference>
<evidence type="ECO:0000313" key="13">
    <source>
        <dbReference type="Proteomes" id="UP000663873"/>
    </source>
</evidence>